<dbReference type="PROSITE" id="PS00028">
    <property type="entry name" value="ZINC_FINGER_C2H2_1"/>
    <property type="match status" value="1"/>
</dbReference>
<keyword evidence="1" id="KW-0862">Zinc</keyword>
<dbReference type="FunCoup" id="A0A804NXA9">
    <property type="interactions" value="1801"/>
</dbReference>
<dbReference type="InterPro" id="IPR044291">
    <property type="entry name" value="GIS/GIS2/ZFP8"/>
</dbReference>
<dbReference type="EnsemblPlants" id="Zm00001eb193240_T001">
    <property type="protein sequence ID" value="Zm00001eb193240_P001"/>
    <property type="gene ID" value="Zm00001eb193240"/>
</dbReference>
<dbReference type="Gramene" id="Zm00001eb193240_T001">
    <property type="protein sequence ID" value="Zm00001eb193240_P001"/>
    <property type="gene ID" value="Zm00001eb193240"/>
</dbReference>
<feature type="compositionally biased region" description="Low complexity" evidence="2">
    <location>
        <begin position="272"/>
        <end position="282"/>
    </location>
</feature>
<feature type="compositionally biased region" description="Polar residues" evidence="2">
    <location>
        <begin position="77"/>
        <end position="86"/>
    </location>
</feature>
<dbReference type="InterPro" id="IPR013087">
    <property type="entry name" value="Znf_C2H2_type"/>
</dbReference>
<feature type="region of interest" description="Disordered" evidence="2">
    <location>
        <begin position="1"/>
        <end position="89"/>
    </location>
</feature>
<reference evidence="4" key="3">
    <citation type="submission" date="2021-05" db="UniProtKB">
        <authorList>
            <consortium name="EnsemblPlants"/>
        </authorList>
    </citation>
    <scope>IDENTIFICATION</scope>
    <source>
        <strain evidence="4">cv. B73</strain>
    </source>
</reference>
<evidence type="ECO:0007829" key="6">
    <source>
        <dbReference type="PeptideAtlas" id="A0A804NXA9"/>
    </source>
</evidence>
<gene>
    <name evidence="4" type="primary">LOC100275474</name>
</gene>
<feature type="compositionally biased region" description="Low complexity" evidence="2">
    <location>
        <begin position="45"/>
        <end position="76"/>
    </location>
</feature>
<evidence type="ECO:0000313" key="5">
    <source>
        <dbReference type="Proteomes" id="UP000007305"/>
    </source>
</evidence>
<keyword evidence="1" id="KW-0863">Zinc-finger</keyword>
<proteinExistence type="evidence at protein level"/>
<dbReference type="PROSITE" id="PS50157">
    <property type="entry name" value="ZINC_FINGER_C2H2_2"/>
    <property type="match status" value="1"/>
</dbReference>
<evidence type="ECO:0000256" key="2">
    <source>
        <dbReference type="SAM" id="MobiDB-lite"/>
    </source>
</evidence>
<organism evidence="4 5">
    <name type="scientific">Zea mays</name>
    <name type="common">Maize</name>
    <dbReference type="NCBI Taxonomy" id="4577"/>
    <lineage>
        <taxon>Eukaryota</taxon>
        <taxon>Viridiplantae</taxon>
        <taxon>Streptophyta</taxon>
        <taxon>Embryophyta</taxon>
        <taxon>Tracheophyta</taxon>
        <taxon>Spermatophyta</taxon>
        <taxon>Magnoliopsida</taxon>
        <taxon>Liliopsida</taxon>
        <taxon>Poales</taxon>
        <taxon>Poaceae</taxon>
        <taxon>PACMAD clade</taxon>
        <taxon>Panicoideae</taxon>
        <taxon>Andropogonodae</taxon>
        <taxon>Andropogoneae</taxon>
        <taxon>Tripsacinae</taxon>
        <taxon>Zea</taxon>
    </lineage>
</organism>
<dbReference type="Proteomes" id="UP000007305">
    <property type="component" value="Chromosome 4"/>
</dbReference>
<dbReference type="GO" id="GO:0008270">
    <property type="term" value="F:zinc ion binding"/>
    <property type="evidence" value="ECO:0007669"/>
    <property type="project" value="UniProtKB-KW"/>
</dbReference>
<sequence>MAKPQEVRSVDSFSQLPFIRPAPPPAPAQPRDATIRLFGCDFSNDDQQQRQAKQQQQHRQDAGAAADSPDAANGSSITSESNNGANKSGGADRKFECHYCCRNFPTSQALGGHQNAHKRERQHAKRAHLQASLAMHRYVPGHMYGLFNYHQQQQHHLGGGGGGRFDYPAPLQLPPPPPARYPMWTSAGPAGPYGGGPGSMSQPINGSPVPPGLWRVPPPAATTTTTTAMENFGVPGRRHGAGGGTAAVLAAGPAGAEAAACKDDAMGLLSPSPSLSSCSSTSPEKKKLARAREGERHVDSNSSLTRRFFLKEEKIDGQGACVFVFLPCTERKVWLCFLLYVFCIQQYTSSL</sequence>
<feature type="domain" description="C2H2-type" evidence="3">
    <location>
        <begin position="95"/>
        <end position="122"/>
    </location>
</feature>
<reference evidence="5" key="1">
    <citation type="journal article" date="2009" name="Science">
        <title>The B73 maize genome: complexity, diversity, and dynamics.</title>
        <authorList>
            <person name="Schnable P.S."/>
            <person name="Ware D."/>
            <person name="Fulton R.S."/>
            <person name="Stein J.C."/>
            <person name="Wei F."/>
            <person name="Pasternak S."/>
            <person name="Liang C."/>
            <person name="Zhang J."/>
            <person name="Fulton L."/>
            <person name="Graves T.A."/>
            <person name="Minx P."/>
            <person name="Reily A.D."/>
            <person name="Courtney L."/>
            <person name="Kruchowski S.S."/>
            <person name="Tomlinson C."/>
            <person name="Strong C."/>
            <person name="Delehaunty K."/>
            <person name="Fronick C."/>
            <person name="Courtney B."/>
            <person name="Rock S.M."/>
            <person name="Belter E."/>
            <person name="Du F."/>
            <person name="Kim K."/>
            <person name="Abbott R.M."/>
            <person name="Cotton M."/>
            <person name="Levy A."/>
            <person name="Marchetto P."/>
            <person name="Ochoa K."/>
            <person name="Jackson S.M."/>
            <person name="Gillam B."/>
            <person name="Chen W."/>
            <person name="Yan L."/>
            <person name="Higginbotham J."/>
            <person name="Cardenas M."/>
            <person name="Waligorski J."/>
            <person name="Applebaum E."/>
            <person name="Phelps L."/>
            <person name="Falcone J."/>
            <person name="Kanchi K."/>
            <person name="Thane T."/>
            <person name="Scimone A."/>
            <person name="Thane N."/>
            <person name="Henke J."/>
            <person name="Wang T."/>
            <person name="Ruppert J."/>
            <person name="Shah N."/>
            <person name="Rotter K."/>
            <person name="Hodges J."/>
            <person name="Ingenthron E."/>
            <person name="Cordes M."/>
            <person name="Kohlberg S."/>
            <person name="Sgro J."/>
            <person name="Delgado B."/>
            <person name="Mead K."/>
            <person name="Chinwalla A."/>
            <person name="Leonard S."/>
            <person name="Crouse K."/>
            <person name="Collura K."/>
            <person name="Kudrna D."/>
            <person name="Currie J."/>
            <person name="He R."/>
            <person name="Angelova A."/>
            <person name="Rajasekar S."/>
            <person name="Mueller T."/>
            <person name="Lomeli R."/>
            <person name="Scara G."/>
            <person name="Ko A."/>
            <person name="Delaney K."/>
            <person name="Wissotski M."/>
            <person name="Lopez G."/>
            <person name="Campos D."/>
            <person name="Braidotti M."/>
            <person name="Ashley E."/>
            <person name="Golser W."/>
            <person name="Kim H."/>
            <person name="Lee S."/>
            <person name="Lin J."/>
            <person name="Dujmic Z."/>
            <person name="Kim W."/>
            <person name="Talag J."/>
            <person name="Zuccolo A."/>
            <person name="Fan C."/>
            <person name="Sebastian A."/>
            <person name="Kramer M."/>
            <person name="Spiegel L."/>
            <person name="Nascimento L."/>
            <person name="Zutavern T."/>
            <person name="Miller B."/>
            <person name="Ambroise C."/>
            <person name="Muller S."/>
            <person name="Spooner W."/>
            <person name="Narechania A."/>
            <person name="Ren L."/>
            <person name="Wei S."/>
            <person name="Kumari S."/>
            <person name="Faga B."/>
            <person name="Levy M.J."/>
            <person name="McMahan L."/>
            <person name="Van Buren P."/>
            <person name="Vaughn M.W."/>
            <person name="Ying K."/>
            <person name="Yeh C.-T."/>
            <person name="Emrich S.J."/>
            <person name="Jia Y."/>
            <person name="Kalyanaraman A."/>
            <person name="Hsia A.-P."/>
            <person name="Barbazuk W.B."/>
            <person name="Baucom R.S."/>
            <person name="Brutnell T.P."/>
            <person name="Carpita N.C."/>
            <person name="Chaparro C."/>
            <person name="Chia J.-M."/>
            <person name="Deragon J.-M."/>
            <person name="Estill J.C."/>
            <person name="Fu Y."/>
            <person name="Jeddeloh J.A."/>
            <person name="Han Y."/>
            <person name="Lee H."/>
            <person name="Li P."/>
            <person name="Lisch D.R."/>
            <person name="Liu S."/>
            <person name="Liu Z."/>
            <person name="Nagel D.H."/>
            <person name="McCann M.C."/>
            <person name="SanMiguel P."/>
            <person name="Myers A.M."/>
            <person name="Nettleton D."/>
            <person name="Nguyen J."/>
            <person name="Penning B.W."/>
            <person name="Ponnala L."/>
            <person name="Schneider K.L."/>
            <person name="Schwartz D.C."/>
            <person name="Sharma A."/>
            <person name="Soderlund C."/>
            <person name="Springer N.M."/>
            <person name="Sun Q."/>
            <person name="Wang H."/>
            <person name="Waterman M."/>
            <person name="Westerman R."/>
            <person name="Wolfgruber T.K."/>
            <person name="Yang L."/>
            <person name="Yu Y."/>
            <person name="Zhang L."/>
            <person name="Zhou S."/>
            <person name="Zhu Q."/>
            <person name="Bennetzen J.L."/>
            <person name="Dawe R.K."/>
            <person name="Jiang J."/>
            <person name="Jiang N."/>
            <person name="Presting G.G."/>
            <person name="Wessler S.R."/>
            <person name="Aluru S."/>
            <person name="Martienssen R.A."/>
            <person name="Clifton S.W."/>
            <person name="McCombie W.R."/>
            <person name="Wing R.A."/>
            <person name="Wilson R.K."/>
        </authorList>
    </citation>
    <scope>NUCLEOTIDE SEQUENCE [LARGE SCALE GENOMIC DNA]</scope>
    <source>
        <strain evidence="5">cv. B73</strain>
    </source>
</reference>
<dbReference type="AlphaFoldDB" id="A0A804NXA9"/>
<dbReference type="PANTHER" id="PTHR46547:SF4">
    <property type="entry name" value="OS02G0775600 PROTEIN"/>
    <property type="match status" value="1"/>
</dbReference>
<keyword evidence="6" id="KW-1267">Proteomics identification</keyword>
<dbReference type="InterPro" id="IPR036236">
    <property type="entry name" value="Znf_C2H2_sf"/>
</dbReference>
<feature type="region of interest" description="Disordered" evidence="2">
    <location>
        <begin position="272"/>
        <end position="297"/>
    </location>
</feature>
<dbReference type="GO" id="GO:0010090">
    <property type="term" value="P:trichome morphogenesis"/>
    <property type="evidence" value="ECO:0007669"/>
    <property type="project" value="InterPro"/>
</dbReference>
<evidence type="ECO:0000313" key="4">
    <source>
        <dbReference type="EnsemblPlants" id="Zm00001eb193240_P001"/>
    </source>
</evidence>
<dbReference type="InParanoid" id="A0A804NXA9"/>
<dbReference type="PANTHER" id="PTHR46547">
    <property type="entry name" value="ZINC FINGER PROTEIN GIS"/>
    <property type="match status" value="1"/>
</dbReference>
<dbReference type="SUPFAM" id="SSF57667">
    <property type="entry name" value="beta-beta-alpha zinc fingers"/>
    <property type="match status" value="1"/>
</dbReference>
<dbReference type="GO" id="GO:0003700">
    <property type="term" value="F:DNA-binding transcription factor activity"/>
    <property type="evidence" value="ECO:0007669"/>
    <property type="project" value="InterPro"/>
</dbReference>
<name>A0A804NXA9_MAIZE</name>
<dbReference type="GO" id="GO:0009739">
    <property type="term" value="P:response to gibberellin"/>
    <property type="evidence" value="ECO:0007669"/>
    <property type="project" value="InterPro"/>
</dbReference>
<accession>A0A804NXA9</accession>
<keyword evidence="1" id="KW-0479">Metal-binding</keyword>
<protein>
    <recommendedName>
        <fullName evidence="3">C2H2-type domain-containing protein</fullName>
    </recommendedName>
</protein>
<evidence type="ECO:0000259" key="3">
    <source>
        <dbReference type="PROSITE" id="PS50157"/>
    </source>
</evidence>
<keyword evidence="5" id="KW-1185">Reference proteome</keyword>
<evidence type="ECO:0000256" key="1">
    <source>
        <dbReference type="PROSITE-ProRule" id="PRU00042"/>
    </source>
</evidence>
<feature type="compositionally biased region" description="Basic and acidic residues" evidence="2">
    <location>
        <begin position="283"/>
        <end position="297"/>
    </location>
</feature>
<reference evidence="4" key="2">
    <citation type="submission" date="2019-07" db="EMBL/GenBank/DDBJ databases">
        <authorList>
            <person name="Seetharam A."/>
            <person name="Woodhouse M."/>
            <person name="Cannon E."/>
        </authorList>
    </citation>
    <scope>NUCLEOTIDE SEQUENCE [LARGE SCALE GENOMIC DNA]</scope>
    <source>
        <strain evidence="4">cv. B73</strain>
    </source>
</reference>